<gene>
    <name evidence="2" type="ORF">A4A49_65006</name>
</gene>
<evidence type="ECO:0000313" key="2">
    <source>
        <dbReference type="EMBL" id="OIT25857.1"/>
    </source>
</evidence>
<dbReference type="Gramene" id="OIT25857">
    <property type="protein sequence ID" value="OIT25857"/>
    <property type="gene ID" value="A4A49_65006"/>
</dbReference>
<accession>A0A1J6L3S2</accession>
<feature type="region of interest" description="Disordered" evidence="1">
    <location>
        <begin position="1"/>
        <end position="74"/>
    </location>
</feature>
<feature type="non-terminal residue" evidence="2">
    <location>
        <position position="128"/>
    </location>
</feature>
<comment type="caution">
    <text evidence="2">The sequence shown here is derived from an EMBL/GenBank/DDBJ whole genome shotgun (WGS) entry which is preliminary data.</text>
</comment>
<dbReference type="AlphaFoldDB" id="A0A1J6L3S2"/>
<evidence type="ECO:0000256" key="1">
    <source>
        <dbReference type="SAM" id="MobiDB-lite"/>
    </source>
</evidence>
<dbReference type="PANTHER" id="PTHR33233:SF17">
    <property type="entry name" value="DUF4283 DOMAIN-CONTAINING PROTEIN"/>
    <property type="match status" value="1"/>
</dbReference>
<name>A0A1J6L3S2_NICAT</name>
<keyword evidence="3" id="KW-1185">Reference proteome</keyword>
<dbReference type="Proteomes" id="UP000187609">
    <property type="component" value="Unassembled WGS sequence"/>
</dbReference>
<feature type="non-terminal residue" evidence="2">
    <location>
        <position position="1"/>
    </location>
</feature>
<feature type="compositionally biased region" description="Polar residues" evidence="1">
    <location>
        <begin position="48"/>
        <end position="64"/>
    </location>
</feature>
<sequence>SVSLKSLPGAQTQVNLGEASSGNQNRSQLFHRDIQQASFGDGKKETTEGNQAIDQPGSSSNKNKQVVGPGIRGPNRSWVNLFAGTRAVENGMMLTYITPDIVNDKVVVKLDKEEVKRETIKWKSAPIV</sequence>
<organism evidence="2 3">
    <name type="scientific">Nicotiana attenuata</name>
    <name type="common">Coyote tobacco</name>
    <dbReference type="NCBI Taxonomy" id="49451"/>
    <lineage>
        <taxon>Eukaryota</taxon>
        <taxon>Viridiplantae</taxon>
        <taxon>Streptophyta</taxon>
        <taxon>Embryophyta</taxon>
        <taxon>Tracheophyta</taxon>
        <taxon>Spermatophyta</taxon>
        <taxon>Magnoliopsida</taxon>
        <taxon>eudicotyledons</taxon>
        <taxon>Gunneridae</taxon>
        <taxon>Pentapetalae</taxon>
        <taxon>asterids</taxon>
        <taxon>lamiids</taxon>
        <taxon>Solanales</taxon>
        <taxon>Solanaceae</taxon>
        <taxon>Nicotianoideae</taxon>
        <taxon>Nicotianeae</taxon>
        <taxon>Nicotiana</taxon>
    </lineage>
</organism>
<dbReference type="EMBL" id="MJEQ01003004">
    <property type="protein sequence ID" value="OIT25857.1"/>
    <property type="molecule type" value="Genomic_DNA"/>
</dbReference>
<dbReference type="PANTHER" id="PTHR33233">
    <property type="entry name" value="ENDONUCLEASE/EXONUCLEASE/PHOSPHATASE"/>
    <property type="match status" value="1"/>
</dbReference>
<proteinExistence type="predicted"/>
<evidence type="ECO:0000313" key="3">
    <source>
        <dbReference type="Proteomes" id="UP000187609"/>
    </source>
</evidence>
<reference evidence="2" key="1">
    <citation type="submission" date="2016-11" db="EMBL/GenBank/DDBJ databases">
        <title>The genome of Nicotiana attenuata.</title>
        <authorList>
            <person name="Xu S."/>
            <person name="Brockmoeller T."/>
            <person name="Gaquerel E."/>
            <person name="Navarro A."/>
            <person name="Kuhl H."/>
            <person name="Gase K."/>
            <person name="Ling Z."/>
            <person name="Zhou W."/>
            <person name="Kreitzer C."/>
            <person name="Stanke M."/>
            <person name="Tang H."/>
            <person name="Lyons E."/>
            <person name="Pandey P."/>
            <person name="Pandey S.P."/>
            <person name="Timmermann B."/>
            <person name="Baldwin I.T."/>
        </authorList>
    </citation>
    <scope>NUCLEOTIDE SEQUENCE [LARGE SCALE GENOMIC DNA]</scope>
    <source>
        <strain evidence="2">UT</strain>
    </source>
</reference>
<protein>
    <submittedName>
        <fullName evidence="2">Uncharacterized protein</fullName>
    </submittedName>
</protein>
<feature type="compositionally biased region" description="Polar residues" evidence="1">
    <location>
        <begin position="1"/>
        <end position="28"/>
    </location>
</feature>